<gene>
    <name evidence="3" type="ORF">SeLEV6574_g05483</name>
</gene>
<feature type="region of interest" description="Disordered" evidence="1">
    <location>
        <begin position="174"/>
        <end position="225"/>
    </location>
</feature>
<dbReference type="OrthoDB" id="5975050at2759"/>
<dbReference type="CDD" id="cd06093">
    <property type="entry name" value="PX_domain"/>
    <property type="match status" value="1"/>
</dbReference>
<sequence>MREHLCRMTCVYICTRRLSTRVPREYPLRMSLTVTIPPSARSLLDTPTAFRRDDQLHSDLKKHRLILQSSFPYYPLDSDQQSGITATPSNTSADVQDTPPQQRHVLPLTGTTSLPSSPAQHNNSGVNAGNVSTPDDSSNHKSSTTNTPTLPITTSLPISREFYLSDLWDSSFAYTPPSEDSQDDDDDNDMFLKNRLRPSRRNGSHSSSDAASSKKGKKSHHSRREEPIMLQQFTGIEPANTSQPYSFFSQIWRRPSAPALFAVSSNNPTLLQQPRRYSLRMQPNDHSQTDTPSSIPSATSHASSEESSVPVAELYRRYYHNPTSYGVDDESLLGGSHHGGQIRFNDDDSMHTASNGGDIRSNHGYVKDSSAPSSPVVGFATPPFSFWKTSSAGKTTPRFPSFGVQGLPSASSITLLGTSSSDNSANTPNVTSSQGTNVDSTHKSGNRAALIKSGARHRHSKSMSAVPNTTVSSNLAHCRRASISGDDESKSSNDCNEDEDEGRPTPTIPVFQSSIVPIPAAFYKTGIFITAPSSITTQKRDRKGATQKGFFTVYTILVRLLRANLPLFNNPSPASFTVYRRYREFRAFYREIVKKYSDRIVGLPPFPKKSFFERLSPSIVQARQSAFATLLSFIALDPVLSNDPLLAQFLGLDFSPFSSLSRNGSNNIGGVVLYEKNRHVRDSNDSRMIVKRSSR</sequence>
<feature type="compositionally biased region" description="Polar residues" evidence="1">
    <location>
        <begin position="418"/>
        <end position="439"/>
    </location>
</feature>
<dbReference type="AlphaFoldDB" id="A0A507CU10"/>
<accession>A0A507CU10</accession>
<organism evidence="3 4">
    <name type="scientific">Synchytrium endobioticum</name>
    <dbReference type="NCBI Taxonomy" id="286115"/>
    <lineage>
        <taxon>Eukaryota</taxon>
        <taxon>Fungi</taxon>
        <taxon>Fungi incertae sedis</taxon>
        <taxon>Chytridiomycota</taxon>
        <taxon>Chytridiomycota incertae sedis</taxon>
        <taxon>Chytridiomycetes</taxon>
        <taxon>Synchytriales</taxon>
        <taxon>Synchytriaceae</taxon>
        <taxon>Synchytrium</taxon>
    </lineage>
</organism>
<feature type="compositionally biased region" description="Low complexity" evidence="1">
    <location>
        <begin position="291"/>
        <end position="308"/>
    </location>
</feature>
<dbReference type="Gene3D" id="3.30.1520.10">
    <property type="entry name" value="Phox-like domain"/>
    <property type="match status" value="1"/>
</dbReference>
<name>A0A507CU10_9FUNG</name>
<proteinExistence type="predicted"/>
<feature type="compositionally biased region" description="Acidic residues" evidence="1">
    <location>
        <begin position="180"/>
        <end position="189"/>
    </location>
</feature>
<dbReference type="PROSITE" id="PS50195">
    <property type="entry name" value="PX"/>
    <property type="match status" value="1"/>
</dbReference>
<dbReference type="InterPro" id="IPR001683">
    <property type="entry name" value="PX_dom"/>
</dbReference>
<feature type="region of interest" description="Disordered" evidence="1">
    <location>
        <begin position="78"/>
        <end position="153"/>
    </location>
</feature>
<dbReference type="PANTHER" id="PTHR10555">
    <property type="entry name" value="SORTING NEXIN"/>
    <property type="match status" value="1"/>
</dbReference>
<feature type="compositionally biased region" description="Basic residues" evidence="1">
    <location>
        <begin position="194"/>
        <end position="203"/>
    </location>
</feature>
<dbReference type="SUPFAM" id="SSF64268">
    <property type="entry name" value="PX domain"/>
    <property type="match status" value="1"/>
</dbReference>
<evidence type="ECO:0000256" key="1">
    <source>
        <dbReference type="SAM" id="MobiDB-lite"/>
    </source>
</evidence>
<protein>
    <recommendedName>
        <fullName evidence="2">PX domain-containing protein</fullName>
    </recommendedName>
</protein>
<evidence type="ECO:0000313" key="4">
    <source>
        <dbReference type="Proteomes" id="UP000320475"/>
    </source>
</evidence>
<feature type="compositionally biased region" description="Polar residues" evidence="1">
    <location>
        <begin position="109"/>
        <end position="136"/>
    </location>
</feature>
<dbReference type="VEuPathDB" id="FungiDB:SeMB42_g05548"/>
<feature type="compositionally biased region" description="Low complexity" evidence="1">
    <location>
        <begin position="142"/>
        <end position="153"/>
    </location>
</feature>
<dbReference type="EMBL" id="QEAM01000260">
    <property type="protein sequence ID" value="TPX42643.1"/>
    <property type="molecule type" value="Genomic_DNA"/>
</dbReference>
<dbReference type="Proteomes" id="UP000320475">
    <property type="component" value="Unassembled WGS sequence"/>
</dbReference>
<reference evidence="3 4" key="1">
    <citation type="journal article" date="2019" name="Sci. Rep.">
        <title>Comparative genomics of chytrid fungi reveal insights into the obligate biotrophic and pathogenic lifestyle of Synchytrium endobioticum.</title>
        <authorList>
            <person name="van de Vossenberg B.T.L.H."/>
            <person name="Warris S."/>
            <person name="Nguyen H.D.T."/>
            <person name="van Gent-Pelzer M.P.E."/>
            <person name="Joly D.L."/>
            <person name="van de Geest H.C."/>
            <person name="Bonants P.J.M."/>
            <person name="Smith D.S."/>
            <person name="Levesque C.A."/>
            <person name="van der Lee T.A.J."/>
        </authorList>
    </citation>
    <scope>NUCLEOTIDE SEQUENCE [LARGE SCALE GENOMIC DNA]</scope>
    <source>
        <strain evidence="3 4">LEV6574</strain>
    </source>
</reference>
<evidence type="ECO:0000313" key="3">
    <source>
        <dbReference type="EMBL" id="TPX42643.1"/>
    </source>
</evidence>
<feature type="compositionally biased region" description="Low complexity" evidence="1">
    <location>
        <begin position="204"/>
        <end position="213"/>
    </location>
</feature>
<dbReference type="GO" id="GO:0005768">
    <property type="term" value="C:endosome"/>
    <property type="evidence" value="ECO:0007669"/>
    <property type="project" value="TreeGrafter"/>
</dbReference>
<evidence type="ECO:0000259" key="2">
    <source>
        <dbReference type="PROSITE" id="PS50195"/>
    </source>
</evidence>
<feature type="domain" description="PX" evidence="2">
    <location>
        <begin position="532"/>
        <end position="656"/>
    </location>
</feature>
<comment type="caution">
    <text evidence="3">The sequence shown here is derived from an EMBL/GenBank/DDBJ whole genome shotgun (WGS) entry which is preliminary data.</text>
</comment>
<feature type="compositionally biased region" description="Polar residues" evidence="1">
    <location>
        <begin position="78"/>
        <end position="101"/>
    </location>
</feature>
<dbReference type="PANTHER" id="PTHR10555:SF170">
    <property type="entry name" value="FI18122P1"/>
    <property type="match status" value="1"/>
</dbReference>
<dbReference type="Pfam" id="PF00787">
    <property type="entry name" value="PX"/>
    <property type="match status" value="1"/>
</dbReference>
<feature type="compositionally biased region" description="Polar residues" evidence="1">
    <location>
        <begin position="462"/>
        <end position="475"/>
    </location>
</feature>
<dbReference type="InterPro" id="IPR036871">
    <property type="entry name" value="PX_dom_sf"/>
</dbReference>
<feature type="region of interest" description="Disordered" evidence="1">
    <location>
        <begin position="348"/>
        <end position="374"/>
    </location>
</feature>
<dbReference type="SMART" id="SM00312">
    <property type="entry name" value="PX"/>
    <property type="match status" value="1"/>
</dbReference>
<dbReference type="GO" id="GO:0035091">
    <property type="term" value="F:phosphatidylinositol binding"/>
    <property type="evidence" value="ECO:0007669"/>
    <property type="project" value="InterPro"/>
</dbReference>
<feature type="region of interest" description="Disordered" evidence="1">
    <location>
        <begin position="281"/>
        <end position="308"/>
    </location>
</feature>
<feature type="region of interest" description="Disordered" evidence="1">
    <location>
        <begin position="418"/>
        <end position="510"/>
    </location>
</feature>